<proteinExistence type="inferred from homology"/>
<evidence type="ECO:0008006" key="12">
    <source>
        <dbReference type="Google" id="ProtNLM"/>
    </source>
</evidence>
<dbReference type="InterPro" id="IPR001117">
    <property type="entry name" value="Cu-oxidase_2nd"/>
</dbReference>
<dbReference type="SUPFAM" id="SSF49503">
    <property type="entry name" value="Cupredoxins"/>
    <property type="match status" value="3"/>
</dbReference>
<evidence type="ECO:0000259" key="8">
    <source>
        <dbReference type="Pfam" id="PF07731"/>
    </source>
</evidence>
<dbReference type="Pfam" id="PF07732">
    <property type="entry name" value="Cu-oxidase_3"/>
    <property type="match status" value="1"/>
</dbReference>
<dbReference type="AlphaFoldDB" id="A0AAD2HD24"/>
<comment type="similarity">
    <text evidence="1">Belongs to the multicopper oxidase family.</text>
</comment>
<keyword evidence="3" id="KW-0560">Oxidoreductase</keyword>
<dbReference type="GO" id="GO:0005507">
    <property type="term" value="F:copper ion binding"/>
    <property type="evidence" value="ECO:0007669"/>
    <property type="project" value="InterPro"/>
</dbReference>
<keyword evidence="11" id="KW-1185">Reference proteome</keyword>
<protein>
    <recommendedName>
        <fullName evidence="12">Laccase</fullName>
    </recommendedName>
</protein>
<evidence type="ECO:0000259" key="7">
    <source>
        <dbReference type="Pfam" id="PF00394"/>
    </source>
</evidence>
<dbReference type="Pfam" id="PF00394">
    <property type="entry name" value="Cu-oxidase"/>
    <property type="match status" value="1"/>
</dbReference>
<gene>
    <name evidence="10" type="ORF">MYCIT1_LOCUS18377</name>
</gene>
<dbReference type="FunFam" id="2.60.40.420:FF:000045">
    <property type="entry name" value="Laccase 2"/>
    <property type="match status" value="1"/>
</dbReference>
<dbReference type="Proteomes" id="UP001295794">
    <property type="component" value="Unassembled WGS sequence"/>
</dbReference>
<dbReference type="GO" id="GO:0016491">
    <property type="term" value="F:oxidoreductase activity"/>
    <property type="evidence" value="ECO:0007669"/>
    <property type="project" value="UniProtKB-KW"/>
</dbReference>
<sequence>MQPCSLLERLKKIPGFVSLKILLEMFSSRTILSLAVVAHFASAYTIGPVSDLVVANKTIAPDGFPRAAVLAGGTFPGPLVTGLIGDNFKLTVIDKQQDIRMLEPTSIHWHGLFQNGTNYMDGPAFINQCPISPGNSFTYDFTSQQAGTFWYHSHLATQYCDGLRGPMVIYDPHDAYRHEYDIDDESTVITLSDWYNVYAETVVGPATPTSLLINGLGRTAETVSNTTLAVIYVKKGLRYRFRLLNTACNPNYVFQIDGHKNLTIIEADGVLHEPLSVDSIQIFADQAVDNYWIRANPNLGPAGFAGGINSAILRYIGASDSEPTTSQDTSVNGLVNEVNLHPLVNPGAPGGAYIGGADVQVNLALGFDLTTLKYTINGATFVPPTVPVLLQILSGAKTAQSLLPGGSVITLPHFASVEITLAAGAIAGPHPFHLHGHVFDVVRPAGSTTYNYVNPARRDVVSIGNTGDNVTIRFFTDNRGPWFLHCHIDWHLQVGFGIVLAEDIPDWDSELVPTSEWDQLCPIYNALPASITSHAA</sequence>
<feature type="domain" description="Plastocyanin-like" evidence="9">
    <location>
        <begin position="54"/>
        <end position="173"/>
    </location>
</feature>
<evidence type="ECO:0000313" key="10">
    <source>
        <dbReference type="EMBL" id="CAK5272614.1"/>
    </source>
</evidence>
<evidence type="ECO:0000256" key="1">
    <source>
        <dbReference type="ARBA" id="ARBA00010609"/>
    </source>
</evidence>
<keyword evidence="5" id="KW-1015">Disulfide bond</keyword>
<dbReference type="PROSITE" id="PS00079">
    <property type="entry name" value="MULTICOPPER_OXIDASE1"/>
    <property type="match status" value="1"/>
</dbReference>
<reference evidence="10" key="1">
    <citation type="submission" date="2023-11" db="EMBL/GenBank/DDBJ databases">
        <authorList>
            <person name="De Vega J J."/>
            <person name="De Vega J J."/>
        </authorList>
    </citation>
    <scope>NUCLEOTIDE SEQUENCE</scope>
</reference>
<evidence type="ECO:0000256" key="6">
    <source>
        <dbReference type="ARBA" id="ARBA00023180"/>
    </source>
</evidence>
<dbReference type="PANTHER" id="PTHR11709">
    <property type="entry name" value="MULTI-COPPER OXIDASE"/>
    <property type="match status" value="1"/>
</dbReference>
<evidence type="ECO:0000256" key="4">
    <source>
        <dbReference type="ARBA" id="ARBA00023008"/>
    </source>
</evidence>
<feature type="domain" description="Plastocyanin-like" evidence="8">
    <location>
        <begin position="382"/>
        <end position="503"/>
    </location>
</feature>
<evidence type="ECO:0000259" key="9">
    <source>
        <dbReference type="Pfam" id="PF07732"/>
    </source>
</evidence>
<organism evidence="10 11">
    <name type="scientific">Mycena citricolor</name>
    <dbReference type="NCBI Taxonomy" id="2018698"/>
    <lineage>
        <taxon>Eukaryota</taxon>
        <taxon>Fungi</taxon>
        <taxon>Dikarya</taxon>
        <taxon>Basidiomycota</taxon>
        <taxon>Agaricomycotina</taxon>
        <taxon>Agaricomycetes</taxon>
        <taxon>Agaricomycetidae</taxon>
        <taxon>Agaricales</taxon>
        <taxon>Marasmiineae</taxon>
        <taxon>Mycenaceae</taxon>
        <taxon>Mycena</taxon>
    </lineage>
</organism>
<dbReference type="PANTHER" id="PTHR11709:SF511">
    <property type="entry name" value="LACCASE"/>
    <property type="match status" value="1"/>
</dbReference>
<dbReference type="InterPro" id="IPR045087">
    <property type="entry name" value="Cu-oxidase_fam"/>
</dbReference>
<dbReference type="InterPro" id="IPR011706">
    <property type="entry name" value="Cu-oxidase_C"/>
</dbReference>
<evidence type="ECO:0000313" key="11">
    <source>
        <dbReference type="Proteomes" id="UP001295794"/>
    </source>
</evidence>
<accession>A0AAD2HD24</accession>
<dbReference type="Pfam" id="PF07731">
    <property type="entry name" value="Cu-oxidase_2"/>
    <property type="match status" value="1"/>
</dbReference>
<keyword evidence="6" id="KW-0325">Glycoprotein</keyword>
<dbReference type="InterPro" id="IPR011707">
    <property type="entry name" value="Cu-oxidase-like_N"/>
</dbReference>
<evidence type="ECO:0000256" key="3">
    <source>
        <dbReference type="ARBA" id="ARBA00023002"/>
    </source>
</evidence>
<evidence type="ECO:0000256" key="2">
    <source>
        <dbReference type="ARBA" id="ARBA00022723"/>
    </source>
</evidence>
<dbReference type="CDD" id="cd13903">
    <property type="entry name" value="CuRO_3_Tv-LCC_like"/>
    <property type="match status" value="1"/>
</dbReference>
<comment type="caution">
    <text evidence="10">The sequence shown here is derived from an EMBL/GenBank/DDBJ whole genome shotgun (WGS) entry which is preliminary data.</text>
</comment>
<keyword evidence="2" id="KW-0479">Metal-binding</keyword>
<dbReference type="InterPro" id="IPR033138">
    <property type="entry name" value="Cu_oxidase_CS"/>
</dbReference>
<dbReference type="EMBL" id="CAVNYO010000183">
    <property type="protein sequence ID" value="CAK5272614.1"/>
    <property type="molecule type" value="Genomic_DNA"/>
</dbReference>
<feature type="domain" description="Plastocyanin-like" evidence="7">
    <location>
        <begin position="185"/>
        <end position="318"/>
    </location>
</feature>
<evidence type="ECO:0000256" key="5">
    <source>
        <dbReference type="ARBA" id="ARBA00023157"/>
    </source>
</evidence>
<dbReference type="InterPro" id="IPR008972">
    <property type="entry name" value="Cupredoxin"/>
</dbReference>
<dbReference type="Gene3D" id="2.60.40.420">
    <property type="entry name" value="Cupredoxins - blue copper proteins"/>
    <property type="match status" value="3"/>
</dbReference>
<keyword evidence="4" id="KW-0186">Copper</keyword>
<name>A0AAD2HD24_9AGAR</name>